<evidence type="ECO:0000313" key="2">
    <source>
        <dbReference type="EMBL" id="KAF5381239.1"/>
    </source>
</evidence>
<keyword evidence="3" id="KW-1185">Reference proteome</keyword>
<dbReference type="EMBL" id="JAACJN010000059">
    <property type="protein sequence ID" value="KAF5381239.1"/>
    <property type="molecule type" value="Genomic_DNA"/>
</dbReference>
<sequence length="170" mass="19154">MTDNTVYHFLAIVMSIYLRDTYGIQPKATQTNTRAFKSSKEEMSAFMESGFRRQGRIKKSRLDAAECIRGLQTLHTGDKRSLPQDSRASPCFLLAEGKKTFSGGDITTNNIHKVPAQTLNLGQLEAAFKDIFEKERAIFLKKNRRSLRRKSLGHASSSNPDRGPTKQSWA</sequence>
<evidence type="ECO:0000313" key="3">
    <source>
        <dbReference type="Proteomes" id="UP000518752"/>
    </source>
</evidence>
<protein>
    <submittedName>
        <fullName evidence="2">Uncharacterized protein</fullName>
    </submittedName>
</protein>
<reference evidence="2 3" key="1">
    <citation type="journal article" date="2020" name="ISME J.">
        <title>Uncovering the hidden diversity of litter-decomposition mechanisms in mushroom-forming fungi.</title>
        <authorList>
            <person name="Floudas D."/>
            <person name="Bentzer J."/>
            <person name="Ahren D."/>
            <person name="Johansson T."/>
            <person name="Persson P."/>
            <person name="Tunlid A."/>
        </authorList>
    </citation>
    <scope>NUCLEOTIDE SEQUENCE [LARGE SCALE GENOMIC DNA]</scope>
    <source>
        <strain evidence="2 3">CBS 406.79</strain>
    </source>
</reference>
<dbReference type="AlphaFoldDB" id="A0A8H5HDC5"/>
<dbReference type="Proteomes" id="UP000518752">
    <property type="component" value="Unassembled WGS sequence"/>
</dbReference>
<organism evidence="2 3">
    <name type="scientific">Collybiopsis confluens</name>
    <dbReference type="NCBI Taxonomy" id="2823264"/>
    <lineage>
        <taxon>Eukaryota</taxon>
        <taxon>Fungi</taxon>
        <taxon>Dikarya</taxon>
        <taxon>Basidiomycota</taxon>
        <taxon>Agaricomycotina</taxon>
        <taxon>Agaricomycetes</taxon>
        <taxon>Agaricomycetidae</taxon>
        <taxon>Agaricales</taxon>
        <taxon>Marasmiineae</taxon>
        <taxon>Omphalotaceae</taxon>
        <taxon>Collybiopsis</taxon>
    </lineage>
</organism>
<name>A0A8H5HDC5_9AGAR</name>
<gene>
    <name evidence="2" type="ORF">D9757_007854</name>
</gene>
<comment type="caution">
    <text evidence="2">The sequence shown here is derived from an EMBL/GenBank/DDBJ whole genome shotgun (WGS) entry which is preliminary data.</text>
</comment>
<feature type="compositionally biased region" description="Polar residues" evidence="1">
    <location>
        <begin position="154"/>
        <end position="170"/>
    </location>
</feature>
<feature type="region of interest" description="Disordered" evidence="1">
    <location>
        <begin position="147"/>
        <end position="170"/>
    </location>
</feature>
<proteinExistence type="predicted"/>
<evidence type="ECO:0000256" key="1">
    <source>
        <dbReference type="SAM" id="MobiDB-lite"/>
    </source>
</evidence>
<accession>A0A8H5HDC5</accession>